<dbReference type="GO" id="GO:0004519">
    <property type="term" value="F:endonuclease activity"/>
    <property type="evidence" value="ECO:0007669"/>
    <property type="project" value="UniProtKB-KW"/>
</dbReference>
<dbReference type="InterPro" id="IPR051916">
    <property type="entry name" value="GPI-anchor_lipid_remodeler"/>
</dbReference>
<accession>A0ABT4LJB4</accession>
<organism evidence="2 3">
    <name type="scientific">Kiloniella laminariae</name>
    <dbReference type="NCBI Taxonomy" id="454162"/>
    <lineage>
        <taxon>Bacteria</taxon>
        <taxon>Pseudomonadati</taxon>
        <taxon>Pseudomonadota</taxon>
        <taxon>Alphaproteobacteria</taxon>
        <taxon>Rhodospirillales</taxon>
        <taxon>Kiloniellaceae</taxon>
        <taxon>Kiloniella</taxon>
    </lineage>
</organism>
<dbReference type="RefSeq" id="WP_269423364.1">
    <property type="nucleotide sequence ID" value="NZ_JAPWGY010000003.1"/>
</dbReference>
<evidence type="ECO:0000313" key="3">
    <source>
        <dbReference type="Proteomes" id="UP001069802"/>
    </source>
</evidence>
<dbReference type="SUPFAM" id="SSF56219">
    <property type="entry name" value="DNase I-like"/>
    <property type="match status" value="1"/>
</dbReference>
<keyword evidence="3" id="KW-1185">Reference proteome</keyword>
<evidence type="ECO:0000259" key="1">
    <source>
        <dbReference type="Pfam" id="PF03372"/>
    </source>
</evidence>
<dbReference type="Proteomes" id="UP001069802">
    <property type="component" value="Unassembled WGS sequence"/>
</dbReference>
<protein>
    <submittedName>
        <fullName evidence="2">Endonuclease/exonuclease/phosphatase family protein</fullName>
    </submittedName>
</protein>
<gene>
    <name evidence="2" type="ORF">O4H49_10425</name>
</gene>
<keyword evidence="2" id="KW-0378">Hydrolase</keyword>
<dbReference type="InterPro" id="IPR036691">
    <property type="entry name" value="Endo/exonu/phosph_ase_sf"/>
</dbReference>
<feature type="domain" description="Endonuclease/exonuclease/phosphatase" evidence="1">
    <location>
        <begin position="4"/>
        <end position="286"/>
    </location>
</feature>
<reference evidence="2" key="1">
    <citation type="submission" date="2022-12" db="EMBL/GenBank/DDBJ databases">
        <title>Bacterial isolates from different developmental stages of Nematostella vectensis.</title>
        <authorList>
            <person name="Fraune S."/>
        </authorList>
    </citation>
    <scope>NUCLEOTIDE SEQUENCE</scope>
    <source>
        <strain evidence="2">G21630-S1</strain>
    </source>
</reference>
<proteinExistence type="predicted"/>
<name>A0ABT4LJB4_9PROT</name>
<dbReference type="Pfam" id="PF03372">
    <property type="entry name" value="Exo_endo_phos"/>
    <property type="match status" value="1"/>
</dbReference>
<dbReference type="PANTHER" id="PTHR14859:SF1">
    <property type="entry name" value="PGAP2-INTERACTING PROTEIN"/>
    <property type="match status" value="1"/>
</dbReference>
<dbReference type="EMBL" id="JAPWGY010000003">
    <property type="protein sequence ID" value="MCZ4281193.1"/>
    <property type="molecule type" value="Genomic_DNA"/>
</dbReference>
<sequence>MQLVSYNIQYGKGRDGAFDLSRVVDQIRDMDLIALQEVEVNWKRSGLVNQPEEISRLLPGYYWSYHPAFDVGANYGDQNGILHHNRRQFGCMILSKRPILSSRMHLLPKIASLSHYNSETGILEVLVETDIGPVAFCSLQLSSLSTRERLLQIRSLLDFHQRRHQHGSVWTGPPMVRNTTDWSNGEIPMGQSTAAVYLGDFNLEPAGPEYEMLAGPLDPFYGRVVYEDSLIDCWELIHGRDNAGTTYPKNAECDRDMRLDYCFVTSNLGQRVRDTFVDLQAIASDHQPLFVTMDL</sequence>
<keyword evidence="2" id="KW-0540">Nuclease</keyword>
<dbReference type="PANTHER" id="PTHR14859">
    <property type="entry name" value="CALCOFLUOR WHITE HYPERSENSITIVE PROTEIN PRECURSOR"/>
    <property type="match status" value="1"/>
</dbReference>
<dbReference type="InterPro" id="IPR005135">
    <property type="entry name" value="Endo/exonuclease/phosphatase"/>
</dbReference>
<dbReference type="Gene3D" id="3.60.10.10">
    <property type="entry name" value="Endonuclease/exonuclease/phosphatase"/>
    <property type="match status" value="1"/>
</dbReference>
<evidence type="ECO:0000313" key="2">
    <source>
        <dbReference type="EMBL" id="MCZ4281193.1"/>
    </source>
</evidence>
<comment type="caution">
    <text evidence="2">The sequence shown here is derived from an EMBL/GenBank/DDBJ whole genome shotgun (WGS) entry which is preliminary data.</text>
</comment>
<keyword evidence="2" id="KW-0255">Endonuclease</keyword>